<dbReference type="InterPro" id="IPR000626">
    <property type="entry name" value="Ubiquitin-like_dom"/>
</dbReference>
<protein>
    <recommendedName>
        <fullName evidence="1">Ubiquitin-like domain-containing protein</fullName>
    </recommendedName>
</protein>
<keyword evidence="3" id="KW-1185">Reference proteome</keyword>
<evidence type="ECO:0000313" key="2">
    <source>
        <dbReference type="EMBL" id="KAK4589609.1"/>
    </source>
</evidence>
<dbReference type="Gene3D" id="3.10.20.90">
    <property type="entry name" value="Phosphatidylinositol 3-kinase Catalytic Subunit, Chain A, domain 1"/>
    <property type="match status" value="1"/>
</dbReference>
<dbReference type="InterPro" id="IPR022617">
    <property type="entry name" value="Rad60/SUMO-like_dom"/>
</dbReference>
<evidence type="ECO:0000313" key="3">
    <source>
        <dbReference type="Proteomes" id="UP001324115"/>
    </source>
</evidence>
<organism evidence="2 3">
    <name type="scientific">Quercus rubra</name>
    <name type="common">Northern red oak</name>
    <name type="synonym">Quercus borealis</name>
    <dbReference type="NCBI Taxonomy" id="3512"/>
    <lineage>
        <taxon>Eukaryota</taxon>
        <taxon>Viridiplantae</taxon>
        <taxon>Streptophyta</taxon>
        <taxon>Embryophyta</taxon>
        <taxon>Tracheophyta</taxon>
        <taxon>Spermatophyta</taxon>
        <taxon>Magnoliopsida</taxon>
        <taxon>eudicotyledons</taxon>
        <taxon>Gunneridae</taxon>
        <taxon>Pentapetalae</taxon>
        <taxon>rosids</taxon>
        <taxon>fabids</taxon>
        <taxon>Fagales</taxon>
        <taxon>Fagaceae</taxon>
        <taxon>Quercus</taxon>
    </lineage>
</organism>
<gene>
    <name evidence="2" type="ORF">RGQ29_020258</name>
</gene>
<dbReference type="Pfam" id="PF11976">
    <property type="entry name" value="Rad60-SLD"/>
    <property type="match status" value="1"/>
</dbReference>
<dbReference type="PROSITE" id="PS50053">
    <property type="entry name" value="UBIQUITIN_2"/>
    <property type="match status" value="1"/>
</dbReference>
<dbReference type="SUPFAM" id="SSF54236">
    <property type="entry name" value="Ubiquitin-like"/>
    <property type="match status" value="1"/>
</dbReference>
<dbReference type="InterPro" id="IPR029071">
    <property type="entry name" value="Ubiquitin-like_domsf"/>
</dbReference>
<feature type="domain" description="Ubiquitin-like" evidence="1">
    <location>
        <begin position="13"/>
        <end position="88"/>
    </location>
</feature>
<dbReference type="Proteomes" id="UP001324115">
    <property type="component" value="Unassembled WGS sequence"/>
</dbReference>
<accession>A0AAN7FCL9</accession>
<reference evidence="2 3" key="1">
    <citation type="journal article" date="2023" name="G3 (Bethesda)">
        <title>A haplotype-resolved chromosome-scale genome for Quercus rubra L. provides insights into the genetics of adaptive traits for red oak species.</title>
        <authorList>
            <person name="Kapoor B."/>
            <person name="Jenkins J."/>
            <person name="Schmutz J."/>
            <person name="Zhebentyayeva T."/>
            <person name="Kuelheim C."/>
            <person name="Coggeshall M."/>
            <person name="Heim C."/>
            <person name="Lasky J.R."/>
            <person name="Leites L."/>
            <person name="Islam-Faridi N."/>
            <person name="Romero-Severson J."/>
            <person name="DeLeo V.L."/>
            <person name="Lucas S.M."/>
            <person name="Lazic D."/>
            <person name="Gailing O."/>
            <person name="Carlson J."/>
            <person name="Staton M."/>
        </authorList>
    </citation>
    <scope>NUCLEOTIDE SEQUENCE [LARGE SCALE GENOMIC DNA]</scope>
    <source>
        <strain evidence="2">Pseudo-F2</strain>
    </source>
</reference>
<name>A0AAN7FCL9_QUERU</name>
<dbReference type="PANTHER" id="PTHR10562">
    <property type="entry name" value="SMALL UBIQUITIN-RELATED MODIFIER"/>
    <property type="match status" value="1"/>
</dbReference>
<dbReference type="EMBL" id="JAXUIC010000005">
    <property type="protein sequence ID" value="KAK4589609.1"/>
    <property type="molecule type" value="Genomic_DNA"/>
</dbReference>
<dbReference type="AlphaFoldDB" id="A0AAN7FCL9"/>
<evidence type="ECO:0000259" key="1">
    <source>
        <dbReference type="PROSITE" id="PS50053"/>
    </source>
</evidence>
<sequence length="102" mass="11635">MSKRSRPSEMPSISLKVKSQDGQDLYFKIRSDTKFIKLFTAYCDKRQLEYRTIQFFHEGQRILGSHTPARLNLEDNDEIEAMTHALGGGCSGIDKHAKAQIC</sequence>
<proteinExistence type="predicted"/>
<comment type="caution">
    <text evidence="2">The sequence shown here is derived from an EMBL/GenBank/DDBJ whole genome shotgun (WGS) entry which is preliminary data.</text>
</comment>